<reference evidence="1 2" key="1">
    <citation type="submission" date="2019-02" db="EMBL/GenBank/DDBJ databases">
        <title>The genomic architecture of introgression among sibling species of bacteria.</title>
        <authorList>
            <person name="Cavassim M.I.A."/>
            <person name="Moeskjaer S."/>
            <person name="Moslemi C."/>
            <person name="Fields B."/>
            <person name="Bachmann A."/>
            <person name="Vilhjalmsson B."/>
            <person name="Schierup M.H."/>
            <person name="Young J.P.W."/>
            <person name="Andersen S.U."/>
        </authorList>
    </citation>
    <scope>NUCLEOTIDE SEQUENCE [LARGE SCALE GENOMIC DNA]</scope>
    <source>
        <strain evidence="1 2">SM135B</strain>
        <plasmid evidence="1">pSM135B_Rh08</plasmid>
    </source>
</reference>
<dbReference type="AlphaFoldDB" id="A0A7M3DJL8"/>
<gene>
    <name evidence="1" type="ORF">ELH90_36310</name>
</gene>
<proteinExistence type="predicted"/>
<dbReference type="RefSeq" id="WP_130719467.1">
    <property type="nucleotide sequence ID" value="NZ_SIOP01000005.1"/>
</dbReference>
<geneLocation type="plasmid" evidence="1">
    <name>pSM135B_Rh08</name>
</geneLocation>
<dbReference type="EMBL" id="SIOP01000005">
    <property type="protein sequence ID" value="TAY42403.1"/>
    <property type="molecule type" value="Genomic_DNA"/>
</dbReference>
<evidence type="ECO:0000313" key="1">
    <source>
        <dbReference type="EMBL" id="TAY42403.1"/>
    </source>
</evidence>
<dbReference type="Proteomes" id="UP000292974">
    <property type="component" value="Unassembled WGS sequence"/>
</dbReference>
<dbReference type="InterPro" id="IPR036926">
    <property type="entry name" value="Thymidate_synth/dCMP_Mease_sf"/>
</dbReference>
<evidence type="ECO:0000313" key="2">
    <source>
        <dbReference type="Proteomes" id="UP000292974"/>
    </source>
</evidence>
<organism evidence="1 2">
    <name type="scientific">Rhizobium leguminosarum</name>
    <dbReference type="NCBI Taxonomy" id="384"/>
    <lineage>
        <taxon>Bacteria</taxon>
        <taxon>Pseudomonadati</taxon>
        <taxon>Pseudomonadota</taxon>
        <taxon>Alphaproteobacteria</taxon>
        <taxon>Hyphomicrobiales</taxon>
        <taxon>Rhizobiaceae</taxon>
        <taxon>Rhizobium/Agrobacterium group</taxon>
        <taxon>Rhizobium</taxon>
    </lineage>
</organism>
<keyword evidence="1" id="KW-0614">Plasmid</keyword>
<dbReference type="Gene3D" id="3.30.572.10">
    <property type="entry name" value="Thymidylate synthase/dCMP hydroxymethylase domain"/>
    <property type="match status" value="1"/>
</dbReference>
<accession>A0A7M3DJL8</accession>
<name>A0A7M3DJL8_RHILE</name>
<evidence type="ECO:0008006" key="3">
    <source>
        <dbReference type="Google" id="ProtNLM"/>
    </source>
</evidence>
<dbReference type="SUPFAM" id="SSF55831">
    <property type="entry name" value="Thymidylate synthase/dCMP hydroxymethylase"/>
    <property type="match status" value="1"/>
</dbReference>
<protein>
    <recommendedName>
        <fullName evidence="3">Thymidylate synthase</fullName>
    </recommendedName>
</protein>
<sequence length="277" mass="31518">MELIRGTSTPEVWLASCEYLAKQSNHEDFDVILHVTDPSPLSKADAMVLRGVEDFLVKHGGASVYTVAETIFPLQDYLRGGKKAVFETYPERMAKIHAVRKDRQWGNYAMRILRQKDRDGTIYNPLKDLLKKIQDHGEYKATFELGRGHAMDGVETEQDDLEMAGDDIAIYHGAADRRPMYGHLPCLMHLSVKLDHGKVRMNATYRSHYYVQRLLGNLLGLARLQYFLAHEARLDIGPLTINSTYAKLDTGEGKWSMRDIKALLAESRQFYAVKETA</sequence>
<comment type="caution">
    <text evidence="1">The sequence shown here is derived from an EMBL/GenBank/DDBJ whole genome shotgun (WGS) entry which is preliminary data.</text>
</comment>